<dbReference type="PANTHER" id="PTHR37984:SF5">
    <property type="entry name" value="PROTEIN NYNRIN-LIKE"/>
    <property type="match status" value="1"/>
</dbReference>
<dbReference type="InterPro" id="IPR012337">
    <property type="entry name" value="RNaseH-like_sf"/>
</dbReference>
<dbReference type="EMBL" id="AVOT02002692">
    <property type="protein sequence ID" value="MBW0471205.1"/>
    <property type="molecule type" value="Genomic_DNA"/>
</dbReference>
<dbReference type="InterPro" id="IPR050951">
    <property type="entry name" value="Retrovirus_Pol_polyprotein"/>
</dbReference>
<feature type="domain" description="Integrase catalytic" evidence="2">
    <location>
        <begin position="6"/>
        <end position="176"/>
    </location>
</feature>
<name>A0A9Q3GLE2_9BASI</name>
<keyword evidence="4" id="KW-1185">Reference proteome</keyword>
<keyword evidence="1" id="KW-0694">RNA-binding</keyword>
<reference evidence="3" key="1">
    <citation type="submission" date="2021-03" db="EMBL/GenBank/DDBJ databases">
        <title>Draft genome sequence of rust myrtle Austropuccinia psidii MF-1, a brazilian biotype.</title>
        <authorList>
            <person name="Quecine M.C."/>
            <person name="Pachon D.M.R."/>
            <person name="Bonatelli M.L."/>
            <person name="Correr F.H."/>
            <person name="Franceschini L.M."/>
            <person name="Leite T.F."/>
            <person name="Margarido G.R.A."/>
            <person name="Almeida C.A."/>
            <person name="Ferrarezi J.A."/>
            <person name="Labate C.A."/>
        </authorList>
    </citation>
    <scope>NUCLEOTIDE SEQUENCE</scope>
    <source>
        <strain evidence="3">MF-1</strain>
    </source>
</reference>
<dbReference type="SUPFAM" id="SSF53098">
    <property type="entry name" value="Ribonuclease H-like"/>
    <property type="match status" value="1"/>
</dbReference>
<dbReference type="AlphaFoldDB" id="A0A9Q3GLE2"/>
<dbReference type="PROSITE" id="PS50994">
    <property type="entry name" value="INTEGRASE"/>
    <property type="match status" value="1"/>
</dbReference>
<protein>
    <recommendedName>
        <fullName evidence="2">Integrase catalytic domain-containing protein</fullName>
    </recommendedName>
</protein>
<sequence>MIRKQEPNRPWENFHMDWVTGPQKGGYRSYNSFLVIVDRFSQTSIFLPCHKAEKAMDTTLLIWNRVVSWTDIFINIISERDSKFTSEPCANIHQLSGTNLSLSTACHPQNDGLSERVIQTLEDMVRRFCAHGLEIKDFYGFKNDWSTLLPAMELAYKTSVHASTNKTPVVIEKGWNPILPQDSLRNDLVKMHLTASSFKGMIEKAIKHALRGMDN</sequence>
<dbReference type="Gene3D" id="3.30.420.10">
    <property type="entry name" value="Ribonuclease H-like superfamily/Ribonuclease H"/>
    <property type="match status" value="1"/>
</dbReference>
<gene>
    <name evidence="3" type="ORF">O181_010920</name>
</gene>
<dbReference type="GO" id="GO:0015074">
    <property type="term" value="P:DNA integration"/>
    <property type="evidence" value="ECO:0007669"/>
    <property type="project" value="InterPro"/>
</dbReference>
<dbReference type="InterPro" id="IPR001584">
    <property type="entry name" value="Integrase_cat-core"/>
</dbReference>
<evidence type="ECO:0000259" key="2">
    <source>
        <dbReference type="PROSITE" id="PS50994"/>
    </source>
</evidence>
<accession>A0A9Q3GLE2</accession>
<evidence type="ECO:0000313" key="4">
    <source>
        <dbReference type="Proteomes" id="UP000765509"/>
    </source>
</evidence>
<proteinExistence type="predicted"/>
<organism evidence="3 4">
    <name type="scientific">Austropuccinia psidii MF-1</name>
    <dbReference type="NCBI Taxonomy" id="1389203"/>
    <lineage>
        <taxon>Eukaryota</taxon>
        <taxon>Fungi</taxon>
        <taxon>Dikarya</taxon>
        <taxon>Basidiomycota</taxon>
        <taxon>Pucciniomycotina</taxon>
        <taxon>Pucciniomycetes</taxon>
        <taxon>Pucciniales</taxon>
        <taxon>Sphaerophragmiaceae</taxon>
        <taxon>Austropuccinia</taxon>
    </lineage>
</organism>
<dbReference type="GO" id="GO:0003723">
    <property type="term" value="F:RNA binding"/>
    <property type="evidence" value="ECO:0007669"/>
    <property type="project" value="UniProtKB-KW"/>
</dbReference>
<dbReference type="Proteomes" id="UP000765509">
    <property type="component" value="Unassembled WGS sequence"/>
</dbReference>
<comment type="caution">
    <text evidence="3">The sequence shown here is derived from an EMBL/GenBank/DDBJ whole genome shotgun (WGS) entry which is preliminary data.</text>
</comment>
<dbReference type="InterPro" id="IPR036397">
    <property type="entry name" value="RNaseH_sf"/>
</dbReference>
<dbReference type="PANTHER" id="PTHR37984">
    <property type="entry name" value="PROTEIN CBG26694"/>
    <property type="match status" value="1"/>
</dbReference>
<evidence type="ECO:0000313" key="3">
    <source>
        <dbReference type="EMBL" id="MBW0471205.1"/>
    </source>
</evidence>
<evidence type="ECO:0000256" key="1">
    <source>
        <dbReference type="ARBA" id="ARBA00022884"/>
    </source>
</evidence>
<dbReference type="GO" id="GO:0005634">
    <property type="term" value="C:nucleus"/>
    <property type="evidence" value="ECO:0007669"/>
    <property type="project" value="UniProtKB-ARBA"/>
</dbReference>